<dbReference type="EMBL" id="OU896713">
    <property type="protein sequence ID" value="CAG9823404.1"/>
    <property type="molecule type" value="Genomic_DNA"/>
</dbReference>
<feature type="region of interest" description="Disordered" evidence="1">
    <location>
        <begin position="222"/>
        <end position="242"/>
    </location>
</feature>
<dbReference type="PANTHER" id="PTHR46135:SF3">
    <property type="entry name" value="NME_NM23 FAMILY MEMBER 8"/>
    <property type="match status" value="1"/>
</dbReference>
<evidence type="ECO:0000259" key="2">
    <source>
        <dbReference type="Pfam" id="PF15928"/>
    </source>
</evidence>
<feature type="compositionally biased region" description="Acidic residues" evidence="1">
    <location>
        <begin position="437"/>
        <end position="448"/>
    </location>
</feature>
<reference evidence="3" key="2">
    <citation type="submission" date="2022-10" db="EMBL/GenBank/DDBJ databases">
        <authorList>
            <consortium name="ENA_rothamsted_submissions"/>
            <consortium name="culmorum"/>
            <person name="King R."/>
        </authorList>
    </citation>
    <scope>NUCLEOTIDE SEQUENCE</scope>
</reference>
<feature type="domain" description="DUF4746" evidence="2">
    <location>
        <begin position="55"/>
        <end position="399"/>
    </location>
</feature>
<evidence type="ECO:0000313" key="3">
    <source>
        <dbReference type="EMBL" id="CAG9823404.1"/>
    </source>
</evidence>
<name>A0A9N9SKR2_PHACE</name>
<reference evidence="3" key="1">
    <citation type="submission" date="2022-01" db="EMBL/GenBank/DDBJ databases">
        <authorList>
            <person name="King R."/>
        </authorList>
    </citation>
    <scope>NUCLEOTIDE SEQUENCE</scope>
</reference>
<accession>A0A9N9SKR2</accession>
<dbReference type="Pfam" id="PF15928">
    <property type="entry name" value="DUF4746"/>
    <property type="match status" value="1"/>
</dbReference>
<feature type="compositionally biased region" description="Polar residues" evidence="1">
    <location>
        <begin position="418"/>
        <end position="427"/>
    </location>
</feature>
<sequence length="478" mass="53980">MLENAPSFLFQAKCDNITALERFRYKSEPTWMLISKGKMVSLMFGADAPKLTRLIMEELKNEQLVASGEKIRENIMEITEMTEVELTRNEEADSVTRKAKEKENAKRAKEIHDRKVEECHNILNNLHSFGVVLIFPNAREKYWEVMADTIQEAGLAVHQTEKVKLNKDAVEDMLYFCDNKLSPKNINDFSQNRVSIALLMKRSSEHLSGEIDEVVLQMVYGNSRKPPGDGKSPSQRLMPKPDNVEEEEENILIGIWAPPNNLSKALALKHLFPNLSAPYKFPEVEPSPFYVAVGYDAFKAPEVMELSEKYPGQVMAMGFFTSDIPPAAQLIAKTVKEFDERTDVPTYEEKIVIQLAKTNPDCLMAFSELGPSYMSADAEAGEIDCQYLFPQGYNVAQEEIVLVKKKTKKKGKPKPYTQEETASTAASDLTKDQSDLDHEELEEVDSEEEKVAGETLEYVEVTGADKATSPIEEEKIEE</sequence>
<dbReference type="InterPro" id="IPR031827">
    <property type="entry name" value="DUF4746"/>
</dbReference>
<evidence type="ECO:0000256" key="1">
    <source>
        <dbReference type="SAM" id="MobiDB-lite"/>
    </source>
</evidence>
<gene>
    <name evidence="3" type="ORF">PHAECO_LOCUS10736</name>
</gene>
<feature type="region of interest" description="Disordered" evidence="1">
    <location>
        <begin position="411"/>
        <end position="478"/>
    </location>
</feature>
<dbReference type="OrthoDB" id="10263751at2759"/>
<dbReference type="AlphaFoldDB" id="A0A9N9SKR2"/>
<proteinExistence type="predicted"/>
<dbReference type="InterPro" id="IPR051766">
    <property type="entry name" value="TXND_domain-containing"/>
</dbReference>
<keyword evidence="4" id="KW-1185">Reference proteome</keyword>
<organism evidence="3 4">
    <name type="scientific">Phaedon cochleariae</name>
    <name type="common">Mustard beetle</name>
    <dbReference type="NCBI Taxonomy" id="80249"/>
    <lineage>
        <taxon>Eukaryota</taxon>
        <taxon>Metazoa</taxon>
        <taxon>Ecdysozoa</taxon>
        <taxon>Arthropoda</taxon>
        <taxon>Hexapoda</taxon>
        <taxon>Insecta</taxon>
        <taxon>Pterygota</taxon>
        <taxon>Neoptera</taxon>
        <taxon>Endopterygota</taxon>
        <taxon>Coleoptera</taxon>
        <taxon>Polyphaga</taxon>
        <taxon>Cucujiformia</taxon>
        <taxon>Chrysomeloidea</taxon>
        <taxon>Chrysomelidae</taxon>
        <taxon>Chrysomelinae</taxon>
        <taxon>Chrysomelini</taxon>
        <taxon>Phaedon</taxon>
    </lineage>
</organism>
<dbReference type="Proteomes" id="UP001153737">
    <property type="component" value="Chromosome 7"/>
</dbReference>
<protein>
    <recommendedName>
        <fullName evidence="2">DUF4746 domain-containing protein</fullName>
    </recommendedName>
</protein>
<dbReference type="PANTHER" id="PTHR46135">
    <property type="entry name" value="NME/NM23 FAMILY MEMBER 8"/>
    <property type="match status" value="1"/>
</dbReference>
<evidence type="ECO:0000313" key="4">
    <source>
        <dbReference type="Proteomes" id="UP001153737"/>
    </source>
</evidence>